<evidence type="ECO:0008006" key="9">
    <source>
        <dbReference type="Google" id="ProtNLM"/>
    </source>
</evidence>
<feature type="chain" id="PRO_5041687198" description="Polygalacturonase" evidence="6">
    <location>
        <begin position="24"/>
        <end position="175"/>
    </location>
</feature>
<keyword evidence="3" id="KW-0964">Secreted</keyword>
<evidence type="ECO:0000256" key="4">
    <source>
        <dbReference type="ARBA" id="ARBA00023316"/>
    </source>
</evidence>
<keyword evidence="6" id="KW-0732">Signal</keyword>
<name>A0AA88DNW8_FICCA</name>
<keyword evidence="8" id="KW-1185">Reference proteome</keyword>
<dbReference type="SUPFAM" id="SSF51126">
    <property type="entry name" value="Pectin lyase-like"/>
    <property type="match status" value="1"/>
</dbReference>
<dbReference type="AlphaFoldDB" id="A0AA88DNW8"/>
<reference evidence="7" key="1">
    <citation type="submission" date="2023-07" db="EMBL/GenBank/DDBJ databases">
        <title>draft genome sequence of fig (Ficus carica).</title>
        <authorList>
            <person name="Takahashi T."/>
            <person name="Nishimura K."/>
        </authorList>
    </citation>
    <scope>NUCLEOTIDE SEQUENCE</scope>
</reference>
<protein>
    <recommendedName>
        <fullName evidence="9">Polygalacturonase</fullName>
    </recommendedName>
</protein>
<dbReference type="EMBL" id="BTGU01000076">
    <property type="protein sequence ID" value="GMN58169.1"/>
    <property type="molecule type" value="Genomic_DNA"/>
</dbReference>
<sequence>MKVLHGILLVICLVSASISSSNGYAHPETFNLLDYGAISGGTTDNSQAFLKAWNAACSSETENPTVVVPEEKFLVDPIAFRGPCNANSIKFLILGSILAPTTPSAWEELNPSQWLAFQDINGLNVTSYGRVDGREWMYFTSSNIKFSVMQEQQPEGHSVHQQPSNPSVTDALWQH</sequence>
<evidence type="ECO:0000256" key="6">
    <source>
        <dbReference type="SAM" id="SignalP"/>
    </source>
</evidence>
<evidence type="ECO:0000313" key="7">
    <source>
        <dbReference type="EMBL" id="GMN58169.1"/>
    </source>
</evidence>
<dbReference type="Proteomes" id="UP001187192">
    <property type="component" value="Unassembled WGS sequence"/>
</dbReference>
<feature type="region of interest" description="Disordered" evidence="5">
    <location>
        <begin position="150"/>
        <end position="175"/>
    </location>
</feature>
<evidence type="ECO:0000256" key="5">
    <source>
        <dbReference type="SAM" id="MobiDB-lite"/>
    </source>
</evidence>
<evidence type="ECO:0000256" key="2">
    <source>
        <dbReference type="ARBA" id="ARBA00022512"/>
    </source>
</evidence>
<comment type="subcellular location">
    <subcellularLocation>
        <location evidence="1">Secreted</location>
        <location evidence="1">Cell wall</location>
    </subcellularLocation>
</comment>
<evidence type="ECO:0000256" key="1">
    <source>
        <dbReference type="ARBA" id="ARBA00004191"/>
    </source>
</evidence>
<gene>
    <name evidence="7" type="ORF">TIFTF001_027273</name>
</gene>
<dbReference type="InterPro" id="IPR012334">
    <property type="entry name" value="Pectin_lyas_fold"/>
</dbReference>
<evidence type="ECO:0000256" key="3">
    <source>
        <dbReference type="ARBA" id="ARBA00022525"/>
    </source>
</evidence>
<dbReference type="Gene3D" id="2.160.20.10">
    <property type="entry name" value="Single-stranded right-handed beta-helix, Pectin lyase-like"/>
    <property type="match status" value="1"/>
</dbReference>
<keyword evidence="4" id="KW-0961">Cell wall biogenesis/degradation</keyword>
<evidence type="ECO:0000313" key="8">
    <source>
        <dbReference type="Proteomes" id="UP001187192"/>
    </source>
</evidence>
<dbReference type="PANTHER" id="PTHR31375">
    <property type="match status" value="1"/>
</dbReference>
<proteinExistence type="predicted"/>
<comment type="caution">
    <text evidence="7">The sequence shown here is derived from an EMBL/GenBank/DDBJ whole genome shotgun (WGS) entry which is preliminary data.</text>
</comment>
<feature type="signal peptide" evidence="6">
    <location>
        <begin position="1"/>
        <end position="23"/>
    </location>
</feature>
<organism evidence="7 8">
    <name type="scientific">Ficus carica</name>
    <name type="common">Common fig</name>
    <dbReference type="NCBI Taxonomy" id="3494"/>
    <lineage>
        <taxon>Eukaryota</taxon>
        <taxon>Viridiplantae</taxon>
        <taxon>Streptophyta</taxon>
        <taxon>Embryophyta</taxon>
        <taxon>Tracheophyta</taxon>
        <taxon>Spermatophyta</taxon>
        <taxon>Magnoliopsida</taxon>
        <taxon>eudicotyledons</taxon>
        <taxon>Gunneridae</taxon>
        <taxon>Pentapetalae</taxon>
        <taxon>rosids</taxon>
        <taxon>fabids</taxon>
        <taxon>Rosales</taxon>
        <taxon>Moraceae</taxon>
        <taxon>Ficeae</taxon>
        <taxon>Ficus</taxon>
    </lineage>
</organism>
<accession>A0AA88DNW8</accession>
<dbReference type="InterPro" id="IPR011050">
    <property type="entry name" value="Pectin_lyase_fold/virulence"/>
</dbReference>
<feature type="compositionally biased region" description="Polar residues" evidence="5">
    <location>
        <begin position="150"/>
        <end position="168"/>
    </location>
</feature>
<keyword evidence="2" id="KW-0134">Cell wall</keyword>
<dbReference type="GO" id="GO:0071555">
    <property type="term" value="P:cell wall organization"/>
    <property type="evidence" value="ECO:0007669"/>
    <property type="project" value="UniProtKB-KW"/>
</dbReference>